<comment type="caution">
    <text evidence="1">The sequence shown here is derived from an EMBL/GenBank/DDBJ whole genome shotgun (WGS) entry which is preliminary data.</text>
</comment>
<organism evidence="1 2">
    <name type="scientific">Chryseobacterium metallicongregator</name>
    <dbReference type="NCBI Taxonomy" id="3073042"/>
    <lineage>
        <taxon>Bacteria</taxon>
        <taxon>Pseudomonadati</taxon>
        <taxon>Bacteroidota</taxon>
        <taxon>Flavobacteriia</taxon>
        <taxon>Flavobacteriales</taxon>
        <taxon>Weeksellaceae</taxon>
        <taxon>Chryseobacterium group</taxon>
        <taxon>Chryseobacterium</taxon>
    </lineage>
</organism>
<protein>
    <submittedName>
        <fullName evidence="1">Uncharacterized protein</fullName>
    </submittedName>
</protein>
<evidence type="ECO:0000313" key="2">
    <source>
        <dbReference type="Proteomes" id="UP001260959"/>
    </source>
</evidence>
<dbReference type="EMBL" id="JAVIXS010000017">
    <property type="protein sequence ID" value="MDR4954009.1"/>
    <property type="molecule type" value="Genomic_DNA"/>
</dbReference>
<dbReference type="Proteomes" id="UP001260959">
    <property type="component" value="Unassembled WGS sequence"/>
</dbReference>
<name>A0ABU1E856_9FLAO</name>
<dbReference type="RefSeq" id="WP_309522858.1">
    <property type="nucleotide sequence ID" value="NZ_JAVIXS010000017.1"/>
</dbReference>
<sequence length="149" mass="17546">MEWKNFSLETKKTPIEVVDETLQGFNKATGGLLNLSLFEKSNVEKMRNQDPYSFQYDLILHSKFMKSYKFDVFELSFDATLYPCSLLLERGITEELKERFYEPMVLDTESKLRIILEKVFTTKRFEEIVEGLMKISSLSKKNEEDSLPF</sequence>
<evidence type="ECO:0000313" key="1">
    <source>
        <dbReference type="EMBL" id="MDR4954009.1"/>
    </source>
</evidence>
<proteinExistence type="predicted"/>
<reference evidence="1 2" key="1">
    <citation type="submission" date="2023-08" db="EMBL/GenBank/DDBJ databases">
        <authorList>
            <person name="Maltman C."/>
        </authorList>
    </citation>
    <scope>NUCLEOTIDE SEQUENCE [LARGE SCALE GENOMIC DNA]</scope>
    <source>
        <strain evidence="1 2">ES2</strain>
    </source>
</reference>
<keyword evidence="2" id="KW-1185">Reference proteome</keyword>
<gene>
    <name evidence="1" type="ORF">REB14_17655</name>
</gene>
<accession>A0ABU1E856</accession>